<protein>
    <submittedName>
        <fullName evidence="1">Uncharacterized protein</fullName>
    </submittedName>
</protein>
<sequence>MSITTRGAITWGDLDEDGALMEPYLGMISLYHLTGSHLPDNNKTQVTLSAKPRIRNWDAKKRKLKI</sequence>
<dbReference type="Proteomes" id="UP000030104">
    <property type="component" value="Unassembled WGS sequence"/>
</dbReference>
<reference evidence="1 2" key="1">
    <citation type="journal article" date="2015" name="Mol. Plant Microbe Interact.">
        <title>Genome, transcriptome, and functional analyses of Penicillium expansum provide new insights into secondary metabolism and pathogenicity.</title>
        <authorList>
            <person name="Ballester A.R."/>
            <person name="Marcet-Houben M."/>
            <person name="Levin E."/>
            <person name="Sela N."/>
            <person name="Selma-Lazaro C."/>
            <person name="Carmona L."/>
            <person name="Wisniewski M."/>
            <person name="Droby S."/>
            <person name="Gonzalez-Candelas L."/>
            <person name="Gabaldon T."/>
        </authorList>
    </citation>
    <scope>NUCLEOTIDE SEQUENCE [LARGE SCALE GENOMIC DNA]</scope>
    <source>
        <strain evidence="1 2">PHI-1</strain>
    </source>
</reference>
<evidence type="ECO:0000313" key="1">
    <source>
        <dbReference type="EMBL" id="KGO68975.1"/>
    </source>
</evidence>
<name>A0A0A2KX85_PENIT</name>
<dbReference type="HOGENOM" id="CLU_3051050_0_0_1"/>
<proteinExistence type="predicted"/>
<dbReference type="OMA" id="EPYLGMI"/>
<accession>A0A0A2KX85</accession>
<evidence type="ECO:0000313" key="2">
    <source>
        <dbReference type="Proteomes" id="UP000030104"/>
    </source>
</evidence>
<dbReference type="AlphaFoldDB" id="A0A0A2KX85"/>
<dbReference type="EMBL" id="JQGA01001174">
    <property type="protein sequence ID" value="KGO68975.1"/>
    <property type="molecule type" value="Genomic_DNA"/>
</dbReference>
<comment type="caution">
    <text evidence="1">The sequence shown here is derived from an EMBL/GenBank/DDBJ whole genome shotgun (WGS) entry which is preliminary data.</text>
</comment>
<keyword evidence="2" id="KW-1185">Reference proteome</keyword>
<organism evidence="1 2">
    <name type="scientific">Penicillium italicum</name>
    <name type="common">Blue mold</name>
    <dbReference type="NCBI Taxonomy" id="40296"/>
    <lineage>
        <taxon>Eukaryota</taxon>
        <taxon>Fungi</taxon>
        <taxon>Dikarya</taxon>
        <taxon>Ascomycota</taxon>
        <taxon>Pezizomycotina</taxon>
        <taxon>Eurotiomycetes</taxon>
        <taxon>Eurotiomycetidae</taxon>
        <taxon>Eurotiales</taxon>
        <taxon>Aspergillaceae</taxon>
        <taxon>Penicillium</taxon>
    </lineage>
</organism>
<dbReference type="OrthoDB" id="4297136at2759"/>
<gene>
    <name evidence="1" type="ORF">PITC_078730</name>
</gene>